<keyword evidence="1" id="KW-0456">Lyase</keyword>
<keyword evidence="2" id="KW-1185">Reference proteome</keyword>
<evidence type="ECO:0000313" key="2">
    <source>
        <dbReference type="Proteomes" id="UP000287247"/>
    </source>
</evidence>
<dbReference type="EMBL" id="BDQK01000005">
    <property type="protein sequence ID" value="GBF80005.1"/>
    <property type="molecule type" value="Genomic_DNA"/>
</dbReference>
<gene>
    <name evidence="1" type="ORF">AsFPU1_1406</name>
</gene>
<sequence length="48" mass="5680">MEIFSITTLRHLKNSDKLIEFDLKNESLQKVYLQGRYGAIPFIGEFQF</sequence>
<dbReference type="AlphaFoldDB" id="A0A401IFE8"/>
<comment type="caution">
    <text evidence="1">The sequence shown here is derived from an EMBL/GenBank/DDBJ whole genome shotgun (WGS) entry which is preliminary data.</text>
</comment>
<proteinExistence type="predicted"/>
<organism evidence="1 2">
    <name type="scientific">Aphanothece sacrum FPU1</name>
    <dbReference type="NCBI Taxonomy" id="1920663"/>
    <lineage>
        <taxon>Bacteria</taxon>
        <taxon>Bacillati</taxon>
        <taxon>Cyanobacteriota</taxon>
        <taxon>Cyanophyceae</taxon>
        <taxon>Oscillatoriophycideae</taxon>
        <taxon>Chroococcales</taxon>
        <taxon>Aphanothecaceae</taxon>
        <taxon>Aphanothece</taxon>
    </lineage>
</organism>
<evidence type="ECO:0000313" key="1">
    <source>
        <dbReference type="EMBL" id="GBF80005.1"/>
    </source>
</evidence>
<dbReference type="Proteomes" id="UP000287247">
    <property type="component" value="Unassembled WGS sequence"/>
</dbReference>
<dbReference type="GO" id="GO:0016829">
    <property type="term" value="F:lyase activity"/>
    <property type="evidence" value="ECO:0007669"/>
    <property type="project" value="UniProtKB-KW"/>
</dbReference>
<protein>
    <submittedName>
        <fullName evidence="1">Methionine gamma-lyase</fullName>
    </submittedName>
</protein>
<accession>A0A401IFE8</accession>
<name>A0A401IFE8_APHSA</name>
<reference evidence="2" key="1">
    <citation type="submission" date="2017-05" db="EMBL/GenBank/DDBJ databases">
        <title>Physiological properties and genetic analysis related to exopolysaccharide production of fresh-water unicellular cyanobacterium Aphanothece sacrum, Suizenji Nori, that has been cultured as a food source in Japan.</title>
        <authorList>
            <person name="Kanesaki Y."/>
            <person name="Yoshikawa S."/>
            <person name="Ohki K."/>
        </authorList>
    </citation>
    <scope>NUCLEOTIDE SEQUENCE [LARGE SCALE GENOMIC DNA]</scope>
    <source>
        <strain evidence="2">FPU1</strain>
    </source>
</reference>